<protein>
    <submittedName>
        <fullName evidence="1">Uncharacterized protein</fullName>
    </submittedName>
</protein>
<name>A0AAE1P2E3_9EUCA</name>
<accession>A0AAE1P2E3</accession>
<evidence type="ECO:0000313" key="1">
    <source>
        <dbReference type="EMBL" id="KAK4299365.1"/>
    </source>
</evidence>
<dbReference type="AlphaFoldDB" id="A0AAE1P2E3"/>
<dbReference type="Proteomes" id="UP001292094">
    <property type="component" value="Unassembled WGS sequence"/>
</dbReference>
<sequence length="86" mass="9710">MKDECNYHEKKERQIKWEDGKTRNGRGKVWFRTQSGEENVSFPQNGLVNKNGPAAATINLRQYFKSSRGGARGMKGSAASLMKSQM</sequence>
<comment type="caution">
    <text evidence="1">The sequence shown here is derived from an EMBL/GenBank/DDBJ whole genome shotgun (WGS) entry which is preliminary data.</text>
</comment>
<keyword evidence="2" id="KW-1185">Reference proteome</keyword>
<reference evidence="1" key="1">
    <citation type="submission" date="2023-11" db="EMBL/GenBank/DDBJ databases">
        <title>Genome assemblies of two species of porcelain crab, Petrolisthes cinctipes and Petrolisthes manimaculis (Anomura: Porcellanidae).</title>
        <authorList>
            <person name="Angst P."/>
        </authorList>
    </citation>
    <scope>NUCLEOTIDE SEQUENCE</scope>
    <source>
        <strain evidence="1">PB745_02</strain>
        <tissue evidence="1">Gill</tissue>
    </source>
</reference>
<dbReference type="EMBL" id="JAWZYT010003259">
    <property type="protein sequence ID" value="KAK4299365.1"/>
    <property type="molecule type" value="Genomic_DNA"/>
</dbReference>
<gene>
    <name evidence="1" type="ORF">Pmani_028349</name>
</gene>
<organism evidence="1 2">
    <name type="scientific">Petrolisthes manimaculis</name>
    <dbReference type="NCBI Taxonomy" id="1843537"/>
    <lineage>
        <taxon>Eukaryota</taxon>
        <taxon>Metazoa</taxon>
        <taxon>Ecdysozoa</taxon>
        <taxon>Arthropoda</taxon>
        <taxon>Crustacea</taxon>
        <taxon>Multicrustacea</taxon>
        <taxon>Malacostraca</taxon>
        <taxon>Eumalacostraca</taxon>
        <taxon>Eucarida</taxon>
        <taxon>Decapoda</taxon>
        <taxon>Pleocyemata</taxon>
        <taxon>Anomura</taxon>
        <taxon>Galatheoidea</taxon>
        <taxon>Porcellanidae</taxon>
        <taxon>Petrolisthes</taxon>
    </lineage>
</organism>
<proteinExistence type="predicted"/>
<evidence type="ECO:0000313" key="2">
    <source>
        <dbReference type="Proteomes" id="UP001292094"/>
    </source>
</evidence>